<dbReference type="KEGG" id="dgr:6567785"/>
<dbReference type="SUPFAM" id="SSF54695">
    <property type="entry name" value="POZ domain"/>
    <property type="match status" value="1"/>
</dbReference>
<dbReference type="Proteomes" id="UP000001070">
    <property type="component" value="Unassembled WGS sequence"/>
</dbReference>
<keyword evidence="3" id="KW-1185">Reference proteome</keyword>
<organism evidence="3">
    <name type="scientific">Drosophila grimshawi</name>
    <name type="common">Hawaiian fruit fly</name>
    <name type="synonym">Idiomyia grimshawi</name>
    <dbReference type="NCBI Taxonomy" id="7222"/>
    <lineage>
        <taxon>Eukaryota</taxon>
        <taxon>Metazoa</taxon>
        <taxon>Ecdysozoa</taxon>
        <taxon>Arthropoda</taxon>
        <taxon>Hexapoda</taxon>
        <taxon>Insecta</taxon>
        <taxon>Pterygota</taxon>
        <taxon>Neoptera</taxon>
        <taxon>Endopterygota</taxon>
        <taxon>Diptera</taxon>
        <taxon>Brachycera</taxon>
        <taxon>Muscomorpha</taxon>
        <taxon>Ephydroidea</taxon>
        <taxon>Drosophilidae</taxon>
        <taxon>Drosophila</taxon>
        <taxon>Hawaiian Drosophila</taxon>
    </lineage>
</organism>
<dbReference type="HOGENOM" id="CLU_075917_0_0_1"/>
<feature type="domain" description="BTB" evidence="1">
    <location>
        <begin position="59"/>
        <end position="126"/>
    </location>
</feature>
<dbReference type="eggNOG" id="ENOG502T9PG">
    <property type="taxonomic scope" value="Eukaryota"/>
</dbReference>
<dbReference type="AlphaFoldDB" id="B4JRU5"/>
<dbReference type="InterPro" id="IPR011333">
    <property type="entry name" value="SKP1/BTB/POZ_sf"/>
</dbReference>
<dbReference type="PANTHER" id="PTHR24413">
    <property type="entry name" value="SPECKLE-TYPE POZ PROTEIN"/>
    <property type="match status" value="1"/>
</dbReference>
<reference evidence="2 3" key="1">
    <citation type="journal article" date="2007" name="Nature">
        <title>Evolution of genes and genomes on the Drosophila phylogeny.</title>
        <authorList>
            <consortium name="Drosophila 12 Genomes Consortium"/>
            <person name="Clark A.G."/>
            <person name="Eisen M.B."/>
            <person name="Smith D.R."/>
            <person name="Bergman C.M."/>
            <person name="Oliver B."/>
            <person name="Markow T.A."/>
            <person name="Kaufman T.C."/>
            <person name="Kellis M."/>
            <person name="Gelbart W."/>
            <person name="Iyer V.N."/>
            <person name="Pollard D.A."/>
            <person name="Sackton T.B."/>
            <person name="Larracuente A.M."/>
            <person name="Singh N.D."/>
            <person name="Abad J.P."/>
            <person name="Abt D.N."/>
            <person name="Adryan B."/>
            <person name="Aguade M."/>
            <person name="Akashi H."/>
            <person name="Anderson W.W."/>
            <person name="Aquadro C.F."/>
            <person name="Ardell D.H."/>
            <person name="Arguello R."/>
            <person name="Artieri C.G."/>
            <person name="Barbash D.A."/>
            <person name="Barker D."/>
            <person name="Barsanti P."/>
            <person name="Batterham P."/>
            <person name="Batzoglou S."/>
            <person name="Begun D."/>
            <person name="Bhutkar A."/>
            <person name="Blanco E."/>
            <person name="Bosak S.A."/>
            <person name="Bradley R.K."/>
            <person name="Brand A.D."/>
            <person name="Brent M.R."/>
            <person name="Brooks A.N."/>
            <person name="Brown R.H."/>
            <person name="Butlin R.K."/>
            <person name="Caggese C."/>
            <person name="Calvi B.R."/>
            <person name="Bernardo de Carvalho A."/>
            <person name="Caspi A."/>
            <person name="Castrezana S."/>
            <person name="Celniker S.E."/>
            <person name="Chang J.L."/>
            <person name="Chapple C."/>
            <person name="Chatterji S."/>
            <person name="Chinwalla A."/>
            <person name="Civetta A."/>
            <person name="Clifton S.W."/>
            <person name="Comeron J.M."/>
            <person name="Costello J.C."/>
            <person name="Coyne J.A."/>
            <person name="Daub J."/>
            <person name="David R.G."/>
            <person name="Delcher A.L."/>
            <person name="Delehaunty K."/>
            <person name="Do C.B."/>
            <person name="Ebling H."/>
            <person name="Edwards K."/>
            <person name="Eickbush T."/>
            <person name="Evans J.D."/>
            <person name="Filipski A."/>
            <person name="Findeiss S."/>
            <person name="Freyhult E."/>
            <person name="Fulton L."/>
            <person name="Fulton R."/>
            <person name="Garcia A.C."/>
            <person name="Gardiner A."/>
            <person name="Garfield D.A."/>
            <person name="Garvin B.E."/>
            <person name="Gibson G."/>
            <person name="Gilbert D."/>
            <person name="Gnerre S."/>
            <person name="Godfrey J."/>
            <person name="Good R."/>
            <person name="Gotea V."/>
            <person name="Gravely B."/>
            <person name="Greenberg A.J."/>
            <person name="Griffiths-Jones S."/>
            <person name="Gross S."/>
            <person name="Guigo R."/>
            <person name="Gustafson E.A."/>
            <person name="Haerty W."/>
            <person name="Hahn M.W."/>
            <person name="Halligan D.L."/>
            <person name="Halpern A.L."/>
            <person name="Halter G.M."/>
            <person name="Han M.V."/>
            <person name="Heger A."/>
            <person name="Hillier L."/>
            <person name="Hinrichs A.S."/>
            <person name="Holmes I."/>
            <person name="Hoskins R.A."/>
            <person name="Hubisz M.J."/>
            <person name="Hultmark D."/>
            <person name="Huntley M.A."/>
            <person name="Jaffe D.B."/>
            <person name="Jagadeeshan S."/>
            <person name="Jeck W.R."/>
            <person name="Johnson J."/>
            <person name="Jones C.D."/>
            <person name="Jordan W.C."/>
            <person name="Karpen G.H."/>
            <person name="Kataoka E."/>
            <person name="Keightley P.D."/>
            <person name="Kheradpour P."/>
            <person name="Kirkness E.F."/>
            <person name="Koerich L.B."/>
            <person name="Kristiansen K."/>
            <person name="Kudrna D."/>
            <person name="Kulathinal R.J."/>
            <person name="Kumar S."/>
            <person name="Kwok R."/>
            <person name="Lander E."/>
            <person name="Langley C.H."/>
            <person name="Lapoint R."/>
            <person name="Lazzaro B.P."/>
            <person name="Lee S.J."/>
            <person name="Levesque L."/>
            <person name="Li R."/>
            <person name="Lin C.F."/>
            <person name="Lin M.F."/>
            <person name="Lindblad-Toh K."/>
            <person name="Llopart A."/>
            <person name="Long M."/>
            <person name="Low L."/>
            <person name="Lozovsky E."/>
            <person name="Lu J."/>
            <person name="Luo M."/>
            <person name="Machado C.A."/>
            <person name="Makalowski W."/>
            <person name="Marzo M."/>
            <person name="Matsuda M."/>
            <person name="Matzkin L."/>
            <person name="McAllister B."/>
            <person name="McBride C.S."/>
            <person name="McKernan B."/>
            <person name="McKernan K."/>
            <person name="Mendez-Lago M."/>
            <person name="Minx P."/>
            <person name="Mollenhauer M.U."/>
            <person name="Montooth K."/>
            <person name="Mount S.M."/>
            <person name="Mu X."/>
            <person name="Myers E."/>
            <person name="Negre B."/>
            <person name="Newfeld S."/>
            <person name="Nielsen R."/>
            <person name="Noor M.A."/>
            <person name="O'Grady P."/>
            <person name="Pachter L."/>
            <person name="Papaceit M."/>
            <person name="Parisi M.J."/>
            <person name="Parisi M."/>
            <person name="Parts L."/>
            <person name="Pedersen J.S."/>
            <person name="Pesole G."/>
            <person name="Phillippy A.M."/>
            <person name="Ponting C.P."/>
            <person name="Pop M."/>
            <person name="Porcelli D."/>
            <person name="Powell J.R."/>
            <person name="Prohaska S."/>
            <person name="Pruitt K."/>
            <person name="Puig M."/>
            <person name="Quesneville H."/>
            <person name="Ram K.R."/>
            <person name="Rand D."/>
            <person name="Rasmussen M.D."/>
            <person name="Reed L.K."/>
            <person name="Reenan R."/>
            <person name="Reily A."/>
            <person name="Remington K.A."/>
            <person name="Rieger T.T."/>
            <person name="Ritchie M.G."/>
            <person name="Robin C."/>
            <person name="Rogers Y.H."/>
            <person name="Rohde C."/>
            <person name="Rozas J."/>
            <person name="Rubenfield M.J."/>
            <person name="Ruiz A."/>
            <person name="Russo S."/>
            <person name="Salzberg S.L."/>
            <person name="Sanchez-Gracia A."/>
            <person name="Saranga D.J."/>
            <person name="Sato H."/>
            <person name="Schaeffer S.W."/>
            <person name="Schatz M.C."/>
            <person name="Schlenke T."/>
            <person name="Schwartz R."/>
            <person name="Segarra C."/>
            <person name="Singh R.S."/>
            <person name="Sirot L."/>
            <person name="Sirota M."/>
            <person name="Sisneros N.B."/>
            <person name="Smith C.D."/>
            <person name="Smith T.F."/>
            <person name="Spieth J."/>
            <person name="Stage D.E."/>
            <person name="Stark A."/>
            <person name="Stephan W."/>
            <person name="Strausberg R.L."/>
            <person name="Strempel S."/>
            <person name="Sturgill D."/>
            <person name="Sutton G."/>
            <person name="Sutton G.G."/>
            <person name="Tao W."/>
            <person name="Teichmann S."/>
            <person name="Tobari Y.N."/>
            <person name="Tomimura Y."/>
            <person name="Tsolas J.M."/>
            <person name="Valente V.L."/>
            <person name="Venter E."/>
            <person name="Venter J.C."/>
            <person name="Vicario S."/>
            <person name="Vieira F.G."/>
            <person name="Vilella A.J."/>
            <person name="Villasante A."/>
            <person name="Walenz B."/>
            <person name="Wang J."/>
            <person name="Wasserman M."/>
            <person name="Watts T."/>
            <person name="Wilson D."/>
            <person name="Wilson R.K."/>
            <person name="Wing R.A."/>
            <person name="Wolfner M.F."/>
            <person name="Wong A."/>
            <person name="Wong G.K."/>
            <person name="Wu C.I."/>
            <person name="Wu G."/>
            <person name="Yamamoto D."/>
            <person name="Yang H.P."/>
            <person name="Yang S.P."/>
            <person name="Yorke J.A."/>
            <person name="Yoshida K."/>
            <person name="Zdobnov E."/>
            <person name="Zhang P."/>
            <person name="Zhang Y."/>
            <person name="Zimin A.V."/>
            <person name="Baldwin J."/>
            <person name="Abdouelleil A."/>
            <person name="Abdulkadir J."/>
            <person name="Abebe A."/>
            <person name="Abera B."/>
            <person name="Abreu J."/>
            <person name="Acer S.C."/>
            <person name="Aftuck L."/>
            <person name="Alexander A."/>
            <person name="An P."/>
            <person name="Anderson E."/>
            <person name="Anderson S."/>
            <person name="Arachi H."/>
            <person name="Azer M."/>
            <person name="Bachantsang P."/>
            <person name="Barry A."/>
            <person name="Bayul T."/>
            <person name="Berlin A."/>
            <person name="Bessette D."/>
            <person name="Bloom T."/>
            <person name="Blye J."/>
            <person name="Boguslavskiy L."/>
            <person name="Bonnet C."/>
            <person name="Boukhgalter B."/>
            <person name="Bourzgui I."/>
            <person name="Brown A."/>
            <person name="Cahill P."/>
            <person name="Channer S."/>
            <person name="Cheshatsang Y."/>
            <person name="Chuda L."/>
            <person name="Citroen M."/>
            <person name="Collymore A."/>
            <person name="Cooke P."/>
            <person name="Costello M."/>
            <person name="D'Aco K."/>
            <person name="Daza R."/>
            <person name="De Haan G."/>
            <person name="DeGray S."/>
            <person name="DeMaso C."/>
            <person name="Dhargay N."/>
            <person name="Dooley K."/>
            <person name="Dooley E."/>
            <person name="Doricent M."/>
            <person name="Dorje P."/>
            <person name="Dorjee K."/>
            <person name="Dupes A."/>
            <person name="Elong R."/>
            <person name="Falk J."/>
            <person name="Farina A."/>
            <person name="Faro S."/>
            <person name="Ferguson D."/>
            <person name="Fisher S."/>
            <person name="Foley C.D."/>
            <person name="Franke A."/>
            <person name="Friedrich D."/>
            <person name="Gadbois L."/>
            <person name="Gearin G."/>
            <person name="Gearin C.R."/>
            <person name="Giannoukos G."/>
            <person name="Goode T."/>
            <person name="Graham J."/>
            <person name="Grandbois E."/>
            <person name="Grewal S."/>
            <person name="Gyaltsen K."/>
            <person name="Hafez N."/>
            <person name="Hagos B."/>
            <person name="Hall J."/>
            <person name="Henson C."/>
            <person name="Hollinger A."/>
            <person name="Honan T."/>
            <person name="Huard M.D."/>
            <person name="Hughes L."/>
            <person name="Hurhula B."/>
            <person name="Husby M.E."/>
            <person name="Kamat A."/>
            <person name="Kanga B."/>
            <person name="Kashin S."/>
            <person name="Khazanovich D."/>
            <person name="Kisner P."/>
            <person name="Lance K."/>
            <person name="Lara M."/>
            <person name="Lee W."/>
            <person name="Lennon N."/>
            <person name="Letendre F."/>
            <person name="LeVine R."/>
            <person name="Lipovsky A."/>
            <person name="Liu X."/>
            <person name="Liu J."/>
            <person name="Liu S."/>
            <person name="Lokyitsang T."/>
            <person name="Lokyitsang Y."/>
            <person name="Lubonja R."/>
            <person name="Lui A."/>
            <person name="MacDonald P."/>
            <person name="Magnisalis V."/>
            <person name="Maru K."/>
            <person name="Matthews C."/>
            <person name="McCusker W."/>
            <person name="McDonough S."/>
            <person name="Mehta T."/>
            <person name="Meldrim J."/>
            <person name="Meneus L."/>
            <person name="Mihai O."/>
            <person name="Mihalev A."/>
            <person name="Mihova T."/>
            <person name="Mittelman R."/>
            <person name="Mlenga V."/>
            <person name="Montmayeur A."/>
            <person name="Mulrain L."/>
            <person name="Navidi A."/>
            <person name="Naylor J."/>
            <person name="Negash T."/>
            <person name="Nguyen T."/>
            <person name="Nguyen N."/>
            <person name="Nicol R."/>
            <person name="Norbu C."/>
            <person name="Norbu N."/>
            <person name="Novod N."/>
            <person name="O'Neill B."/>
            <person name="Osman S."/>
            <person name="Markiewicz E."/>
            <person name="Oyono O.L."/>
            <person name="Patti C."/>
            <person name="Phunkhang P."/>
            <person name="Pierre F."/>
            <person name="Priest M."/>
            <person name="Raghuraman S."/>
            <person name="Rege F."/>
            <person name="Reyes R."/>
            <person name="Rise C."/>
            <person name="Rogov P."/>
            <person name="Ross K."/>
            <person name="Ryan E."/>
            <person name="Settipalli S."/>
            <person name="Shea T."/>
            <person name="Sherpa N."/>
            <person name="Shi L."/>
            <person name="Shih D."/>
            <person name="Sparrow T."/>
            <person name="Spaulding J."/>
            <person name="Stalker J."/>
            <person name="Stange-Thomann N."/>
            <person name="Stavropoulos S."/>
            <person name="Stone C."/>
            <person name="Strader C."/>
            <person name="Tesfaye S."/>
            <person name="Thomson T."/>
            <person name="Thoulutsang Y."/>
            <person name="Thoulutsang D."/>
            <person name="Topham K."/>
            <person name="Topping I."/>
            <person name="Tsamla T."/>
            <person name="Vassiliev H."/>
            <person name="Vo A."/>
            <person name="Wangchuk T."/>
            <person name="Wangdi T."/>
            <person name="Weiand M."/>
            <person name="Wilkinson J."/>
            <person name="Wilson A."/>
            <person name="Yadav S."/>
            <person name="Young G."/>
            <person name="Yu Q."/>
            <person name="Zembek L."/>
            <person name="Zhong D."/>
            <person name="Zimmer A."/>
            <person name="Zwirko Z."/>
            <person name="Jaffe D.B."/>
            <person name="Alvarez P."/>
            <person name="Brockman W."/>
            <person name="Butler J."/>
            <person name="Chin C."/>
            <person name="Gnerre S."/>
            <person name="Grabherr M."/>
            <person name="Kleber M."/>
            <person name="Mauceli E."/>
            <person name="MacCallum I."/>
        </authorList>
    </citation>
    <scope>NUCLEOTIDE SEQUENCE [LARGE SCALE GENOMIC DNA]</scope>
    <source>
        <strain evidence="3">Tucson 15287-2541.00</strain>
    </source>
</reference>
<dbReference type="OMA" id="AFRHNII"/>
<gene>
    <name evidence="2" type="primary">Dgri\GH21482</name>
    <name evidence="2" type="ORF">Dgri_GH21482</name>
</gene>
<dbReference type="InParanoid" id="B4JRU5"/>
<dbReference type="Gene3D" id="3.30.710.10">
    <property type="entry name" value="Potassium Channel Kv1.1, Chain A"/>
    <property type="match status" value="1"/>
</dbReference>
<evidence type="ECO:0000313" key="2">
    <source>
        <dbReference type="EMBL" id="EDV94485.1"/>
    </source>
</evidence>
<sequence length="274" mass="31581">MSNSQENLDCSSDEEYAELLVPESNNSISTSTKQRRLEYFRKGIDADCEVHVPRTSDTGDAPLDGNVCYKKFRCHRVFLATASEKLEQDVFQNRHWNGVLQIHGVSPESVEIFLEFIYTLEVTSSQVDLLIIGDIFILSCAYNLPDLLFSFSQKLKEIDWPIEGIFPAFNLAFRHNIFDLENACLTKILENATELISHSSLMELQIYAFNYVIQHWLAAEAFQRDELIEVLKQYQTANNLTFTNAQQFPHFTKIAKYFRSVLFNAEGLVHKNLF</sequence>
<dbReference type="PROSITE" id="PS50097">
    <property type="entry name" value="BTB"/>
    <property type="match status" value="1"/>
</dbReference>
<dbReference type="PhylomeDB" id="B4JRU5"/>
<proteinExistence type="predicted"/>
<dbReference type="EMBL" id="CH916373">
    <property type="protein sequence ID" value="EDV94485.1"/>
    <property type="molecule type" value="Genomic_DNA"/>
</dbReference>
<protein>
    <submittedName>
        <fullName evidence="2">GH21482</fullName>
    </submittedName>
</protein>
<dbReference type="OrthoDB" id="7881854at2759"/>
<dbReference type="Pfam" id="PF00651">
    <property type="entry name" value="BTB"/>
    <property type="match status" value="1"/>
</dbReference>
<name>B4JRU5_DROGR</name>
<accession>B4JRU5</accession>
<dbReference type="CDD" id="cd18186">
    <property type="entry name" value="BTB_POZ_ZBTB_KLHL-like"/>
    <property type="match status" value="1"/>
</dbReference>
<evidence type="ECO:0000313" key="3">
    <source>
        <dbReference type="Proteomes" id="UP000001070"/>
    </source>
</evidence>
<evidence type="ECO:0000259" key="1">
    <source>
        <dbReference type="PROSITE" id="PS50097"/>
    </source>
</evidence>
<dbReference type="InterPro" id="IPR000210">
    <property type="entry name" value="BTB/POZ_dom"/>
</dbReference>